<protein>
    <recommendedName>
        <fullName evidence="3">Teichuronopeptide biosynthesis TupA-like protein</fullName>
    </recommendedName>
</protein>
<evidence type="ECO:0008006" key="3">
    <source>
        <dbReference type="Google" id="ProtNLM"/>
    </source>
</evidence>
<organism evidence="1 2">
    <name type="scientific">Methanococcus maripaludis</name>
    <name type="common">Methanococcus deltae</name>
    <dbReference type="NCBI Taxonomy" id="39152"/>
    <lineage>
        <taxon>Archaea</taxon>
        <taxon>Methanobacteriati</taxon>
        <taxon>Methanobacteriota</taxon>
        <taxon>Methanomada group</taxon>
        <taxon>Methanococci</taxon>
        <taxon>Methanococcales</taxon>
        <taxon>Methanococcaceae</taxon>
        <taxon>Methanococcus</taxon>
    </lineage>
</organism>
<dbReference type="InterPro" id="IPR029465">
    <property type="entry name" value="ATPgrasp_TupA"/>
</dbReference>
<sequence>MAIDDLDFSKLLQLVLKCNHDSGSVVICKDKTKFDFKEARRKLNRCLKRNYYYLSREWPYKNVKPKIVCEKYLLDNENLELNDYRFLCCDGNPKFIMVDFNTTDKTKKRRNLYDLEWNLLGAEISYPRELGIKCPKPNNLEKMINLSKRLSKGIPHVRVDLYSIKDKIYFGEMTFYHQSGTAKINPKEFEIEMGNWIELSKTKK</sequence>
<accession>A0A7J9PFS5</accession>
<gene>
    <name evidence="1" type="ORF">HNP90_000992</name>
</gene>
<proteinExistence type="predicted"/>
<dbReference type="Proteomes" id="UP000533207">
    <property type="component" value="Unassembled WGS sequence"/>
</dbReference>
<evidence type="ECO:0000313" key="1">
    <source>
        <dbReference type="EMBL" id="MBA2862113.1"/>
    </source>
</evidence>
<dbReference type="AlphaFoldDB" id="A0A7J9PFS5"/>
<dbReference type="Pfam" id="PF14305">
    <property type="entry name" value="ATPgrasp_TupA"/>
    <property type="match status" value="1"/>
</dbReference>
<reference evidence="1 2" key="1">
    <citation type="submission" date="2020-07" db="EMBL/GenBank/DDBJ databases">
        <title>Genomic Encyclopedia of Type Strains, Phase IV (KMG-V): Genome sequencing to study the core and pangenomes of soil and plant-associated prokaryotes.</title>
        <authorList>
            <person name="Whitman W."/>
        </authorList>
    </citation>
    <scope>NUCLEOTIDE SEQUENCE [LARGE SCALE GENOMIC DNA]</scope>
    <source>
        <strain evidence="1 2">C8</strain>
    </source>
</reference>
<dbReference type="RefSeq" id="WP_052288943.1">
    <property type="nucleotide sequence ID" value="NZ_JACDUL010000002.1"/>
</dbReference>
<comment type="caution">
    <text evidence="1">The sequence shown here is derived from an EMBL/GenBank/DDBJ whole genome shotgun (WGS) entry which is preliminary data.</text>
</comment>
<name>A0A7J9PFS5_METMI</name>
<evidence type="ECO:0000313" key="2">
    <source>
        <dbReference type="Proteomes" id="UP000533207"/>
    </source>
</evidence>
<dbReference type="EMBL" id="JACDUL010000002">
    <property type="protein sequence ID" value="MBA2862113.1"/>
    <property type="molecule type" value="Genomic_DNA"/>
</dbReference>